<dbReference type="PANTHER" id="PTHR10584">
    <property type="entry name" value="SUGAR KINASE"/>
    <property type="match status" value="1"/>
</dbReference>
<feature type="binding site" evidence="9">
    <location>
        <begin position="212"/>
        <end position="217"/>
    </location>
    <ligand>
        <name>ATP</name>
        <dbReference type="ChEBI" id="CHEBI:30616"/>
    </ligand>
</feature>
<evidence type="ECO:0000256" key="6">
    <source>
        <dbReference type="ARBA" id="ARBA00022842"/>
    </source>
</evidence>
<gene>
    <name evidence="9" type="primary">rbsK</name>
    <name evidence="11" type="ORF">J0A66_12420</name>
</gene>
<comment type="pathway">
    <text evidence="9">Carbohydrate metabolism; D-ribose degradation; D-ribose 5-phosphate from beta-D-ribopyranose: step 2/2.</text>
</comment>
<keyword evidence="5 9" id="KW-0067">ATP-binding</keyword>
<sequence>MKIYNLGSINWDHCYRLTHFVRPGETLTSSAYQRNLGGKGANQSAAAARAGATVRHIGAIGLGDSSILSLMKEIGIDTGGINELAVDATGHAIIQINQDGENAIILHPGTNRALSADWIDRQLATAVSGDWLLMQNETNLIRETAALARKRGLKVAFNPAPMDKDLTLALLEKLDLLIVNEVELQDLTGTDELETALVQIRQQAPELAVLVTLGAKGACYQDPQQREQVSACPVQAVDTTAAGDTFIGFFLASRVQGAAISDSLKLAGAAAALCVSRPGAIPAIPTRQEAEQFLLGQAG</sequence>
<dbReference type="CDD" id="cd01174">
    <property type="entry name" value="ribokinase"/>
    <property type="match status" value="1"/>
</dbReference>
<feature type="binding site" evidence="9">
    <location>
        <position position="279"/>
    </location>
    <ligand>
        <name>K(+)</name>
        <dbReference type="ChEBI" id="CHEBI:29103"/>
    </ligand>
</feature>
<keyword evidence="6 9" id="KW-0460">Magnesium</keyword>
<keyword evidence="9" id="KW-0963">Cytoplasm</keyword>
<evidence type="ECO:0000259" key="10">
    <source>
        <dbReference type="Pfam" id="PF00294"/>
    </source>
</evidence>
<feature type="binding site" evidence="9">
    <location>
        <position position="137"/>
    </location>
    <ligand>
        <name>substrate</name>
    </ligand>
</feature>
<keyword evidence="8 9" id="KW-0119">Carbohydrate metabolism</keyword>
<feature type="binding site" evidence="9">
    <location>
        <position position="180"/>
    </location>
    <ligand>
        <name>ATP</name>
        <dbReference type="ChEBI" id="CHEBI:30616"/>
    </ligand>
</feature>
<dbReference type="AlphaFoldDB" id="A0A939IRE8"/>
<evidence type="ECO:0000256" key="1">
    <source>
        <dbReference type="ARBA" id="ARBA00022679"/>
    </source>
</evidence>
<dbReference type="GO" id="GO:0019303">
    <property type="term" value="P:D-ribose catabolic process"/>
    <property type="evidence" value="ECO:0007669"/>
    <property type="project" value="UniProtKB-UniRule"/>
</dbReference>
<protein>
    <recommendedName>
        <fullName evidence="9">Ribokinase</fullName>
        <shortName evidence="9">RK</shortName>
        <ecNumber evidence="9">2.7.1.15</ecNumber>
    </recommendedName>
</protein>
<dbReference type="PRINTS" id="PR00990">
    <property type="entry name" value="RIBOKINASE"/>
</dbReference>
<comment type="subcellular location">
    <subcellularLocation>
        <location evidence="9">Cytoplasm</location>
    </subcellularLocation>
</comment>
<evidence type="ECO:0000256" key="4">
    <source>
        <dbReference type="ARBA" id="ARBA00022777"/>
    </source>
</evidence>
<dbReference type="EMBL" id="JAFKCV010000006">
    <property type="protein sequence ID" value="MBN7826034.1"/>
    <property type="molecule type" value="Genomic_DNA"/>
</dbReference>
<dbReference type="PANTHER" id="PTHR10584:SF166">
    <property type="entry name" value="RIBOKINASE"/>
    <property type="match status" value="1"/>
</dbReference>
<keyword evidence="2 9" id="KW-0479">Metal-binding</keyword>
<evidence type="ECO:0000256" key="8">
    <source>
        <dbReference type="ARBA" id="ARBA00023277"/>
    </source>
</evidence>
<feature type="domain" description="Carbohydrate kinase PfkB" evidence="10">
    <location>
        <begin position="7"/>
        <end position="286"/>
    </location>
</feature>
<feature type="active site" description="Proton acceptor" evidence="9">
    <location>
        <position position="244"/>
    </location>
</feature>
<dbReference type="HAMAP" id="MF_01987">
    <property type="entry name" value="Ribokinase"/>
    <property type="match status" value="1"/>
</dbReference>
<evidence type="ECO:0000256" key="5">
    <source>
        <dbReference type="ARBA" id="ARBA00022840"/>
    </source>
</evidence>
<comment type="caution">
    <text evidence="9">Lacks conserved residue(s) required for the propagation of feature annotation.</text>
</comment>
<feature type="binding site" evidence="9">
    <location>
        <position position="244"/>
    </location>
    <ligand>
        <name>substrate</name>
    </ligand>
</feature>
<organism evidence="11 12">
    <name type="scientific">Bowmanella dokdonensis</name>
    <dbReference type="NCBI Taxonomy" id="751969"/>
    <lineage>
        <taxon>Bacteria</taxon>
        <taxon>Pseudomonadati</taxon>
        <taxon>Pseudomonadota</taxon>
        <taxon>Gammaproteobacteria</taxon>
        <taxon>Alteromonadales</taxon>
        <taxon>Alteromonadaceae</taxon>
        <taxon>Bowmanella</taxon>
    </lineage>
</organism>
<feature type="binding site" evidence="9">
    <location>
        <position position="277"/>
    </location>
    <ligand>
        <name>K(+)</name>
        <dbReference type="ChEBI" id="CHEBI:29103"/>
    </ligand>
</feature>
<keyword evidence="4 9" id="KW-0418">Kinase</keyword>
<dbReference type="Gene3D" id="3.40.1190.20">
    <property type="match status" value="1"/>
</dbReference>
<keyword evidence="12" id="KW-1185">Reference proteome</keyword>
<comment type="cofactor">
    <cofactor evidence="9">
        <name>Mg(2+)</name>
        <dbReference type="ChEBI" id="CHEBI:18420"/>
    </cofactor>
    <text evidence="9">Requires a divalent cation, most likely magnesium in vivo, as an electrophilic catalyst to aid phosphoryl group transfer. It is the chelate of the metal and the nucleotide that is the actual substrate.</text>
</comment>
<reference evidence="11" key="1">
    <citation type="submission" date="2021-03" db="EMBL/GenBank/DDBJ databases">
        <title>novel species isolated from a fishpond in China.</title>
        <authorList>
            <person name="Lu H."/>
            <person name="Cai Z."/>
        </authorList>
    </citation>
    <scope>NUCLEOTIDE SEQUENCE</scope>
    <source>
        <strain evidence="11">JCM 30855</strain>
    </source>
</reference>
<dbReference type="InterPro" id="IPR011611">
    <property type="entry name" value="PfkB_dom"/>
</dbReference>
<keyword evidence="1 9" id="KW-0808">Transferase</keyword>
<dbReference type="InterPro" id="IPR002139">
    <property type="entry name" value="Ribo/fructo_kinase"/>
</dbReference>
<comment type="subunit">
    <text evidence="9">Homodimer.</text>
</comment>
<feature type="binding site" evidence="9">
    <location>
        <begin position="243"/>
        <end position="244"/>
    </location>
    <ligand>
        <name>ATP</name>
        <dbReference type="ChEBI" id="CHEBI:30616"/>
    </ligand>
</feature>
<dbReference type="GO" id="GO:0005524">
    <property type="term" value="F:ATP binding"/>
    <property type="evidence" value="ECO:0007669"/>
    <property type="project" value="UniProtKB-UniRule"/>
</dbReference>
<comment type="function">
    <text evidence="9">Catalyzes the phosphorylation of ribose at O-5 in a reaction requiring ATP and magnesium. The resulting D-ribose-5-phosphate can then be used either for sythesis of nucleotides, histidine, and tryptophan, or as a component of the pentose phosphate pathway.</text>
</comment>
<evidence type="ECO:0000256" key="7">
    <source>
        <dbReference type="ARBA" id="ARBA00022958"/>
    </source>
</evidence>
<accession>A0A939IRE8</accession>
<dbReference type="InterPro" id="IPR029056">
    <property type="entry name" value="Ribokinase-like"/>
</dbReference>
<dbReference type="Pfam" id="PF00294">
    <property type="entry name" value="PfkB"/>
    <property type="match status" value="1"/>
</dbReference>
<comment type="catalytic activity">
    <reaction evidence="9">
        <text>D-ribose + ATP = D-ribose 5-phosphate + ADP + H(+)</text>
        <dbReference type="Rhea" id="RHEA:13697"/>
        <dbReference type="ChEBI" id="CHEBI:15378"/>
        <dbReference type="ChEBI" id="CHEBI:30616"/>
        <dbReference type="ChEBI" id="CHEBI:47013"/>
        <dbReference type="ChEBI" id="CHEBI:78346"/>
        <dbReference type="ChEBI" id="CHEBI:456216"/>
        <dbReference type="EC" id="2.7.1.15"/>
    </reaction>
</comment>
<dbReference type="GO" id="GO:0005737">
    <property type="term" value="C:cytoplasm"/>
    <property type="evidence" value="ECO:0007669"/>
    <property type="project" value="UniProtKB-SubCell"/>
</dbReference>
<evidence type="ECO:0000256" key="2">
    <source>
        <dbReference type="ARBA" id="ARBA00022723"/>
    </source>
</evidence>
<name>A0A939IRE8_9ALTE</name>
<proteinExistence type="inferred from homology"/>
<dbReference type="GO" id="GO:0046872">
    <property type="term" value="F:metal ion binding"/>
    <property type="evidence" value="ECO:0007669"/>
    <property type="project" value="UniProtKB-KW"/>
</dbReference>
<evidence type="ECO:0000313" key="12">
    <source>
        <dbReference type="Proteomes" id="UP000664654"/>
    </source>
</evidence>
<dbReference type="InterPro" id="IPR011877">
    <property type="entry name" value="Ribokinase"/>
</dbReference>
<dbReference type="GO" id="GO:0004747">
    <property type="term" value="F:ribokinase activity"/>
    <property type="evidence" value="ECO:0007669"/>
    <property type="project" value="UniProtKB-UniRule"/>
</dbReference>
<dbReference type="EC" id="2.7.1.15" evidence="9"/>
<dbReference type="SUPFAM" id="SSF53613">
    <property type="entry name" value="Ribokinase-like"/>
    <property type="match status" value="1"/>
</dbReference>
<comment type="similarity">
    <text evidence="9">Belongs to the carbohydrate kinase PfkB family. Ribokinase subfamily.</text>
</comment>
<dbReference type="Proteomes" id="UP000664654">
    <property type="component" value="Unassembled WGS sequence"/>
</dbReference>
<feature type="binding site" evidence="9">
    <location>
        <position position="240"/>
    </location>
    <ligand>
        <name>K(+)</name>
        <dbReference type="ChEBI" id="CHEBI:29103"/>
    </ligand>
</feature>
<evidence type="ECO:0000256" key="3">
    <source>
        <dbReference type="ARBA" id="ARBA00022741"/>
    </source>
</evidence>
<evidence type="ECO:0000256" key="9">
    <source>
        <dbReference type="HAMAP-Rule" id="MF_01987"/>
    </source>
</evidence>
<comment type="caution">
    <text evidence="11">The sequence shown here is derived from an EMBL/GenBank/DDBJ whole genome shotgun (WGS) entry which is preliminary data.</text>
</comment>
<evidence type="ECO:0000313" key="11">
    <source>
        <dbReference type="EMBL" id="MBN7826034.1"/>
    </source>
</evidence>
<keyword evidence="7 9" id="KW-0630">Potassium</keyword>
<feature type="binding site" evidence="9">
    <location>
        <position position="274"/>
    </location>
    <ligand>
        <name>K(+)</name>
        <dbReference type="ChEBI" id="CHEBI:29103"/>
    </ligand>
</feature>
<dbReference type="RefSeq" id="WP_206574141.1">
    <property type="nucleotide sequence ID" value="NZ_JAFKCV010000006.1"/>
</dbReference>
<feature type="binding site" evidence="9">
    <location>
        <begin position="38"/>
        <end position="42"/>
    </location>
    <ligand>
        <name>substrate</name>
    </ligand>
</feature>
<comment type="activity regulation">
    <text evidence="9">Activated by a monovalent cation that binds near, but not in, the active site. The most likely occupant of the site in vivo is potassium. Ion binding induces a conformational change that may alter substrate affinity.</text>
</comment>
<keyword evidence="3 9" id="KW-0547">Nucleotide-binding</keyword>
<feature type="binding site" evidence="9">
    <location>
        <position position="238"/>
    </location>
    <ligand>
        <name>K(+)</name>
        <dbReference type="ChEBI" id="CHEBI:29103"/>
    </ligand>
</feature>
<feature type="binding site" evidence="9">
    <location>
        <begin position="10"/>
        <end position="12"/>
    </location>
    <ligand>
        <name>substrate</name>
    </ligand>
</feature>